<name>A0A0C9X8Z0_9AGAR</name>
<protein>
    <submittedName>
        <fullName evidence="1">Uncharacterized protein</fullName>
    </submittedName>
</protein>
<dbReference type="HOGENOM" id="CLU_1454645_0_0_1"/>
<dbReference type="AlphaFoldDB" id="A0A0C9X8Z0"/>
<sequence>MNQHRYYYLLRCRVFSLFHLSLRGRRARKTSSVLLHDQLCPRLCPFQSPCIFFLPFPCSVIASHGNVGILTTPDGGLLKFHITQCVHVPVTLLTLQPTALARTMIQQPPSRSQTHSTATVSQQYKPCIQMSKLSELWVHLSQLLCQDNKRSTALHFASPTLFGDVINNSISDKTTEHPEILPSPSG</sequence>
<gene>
    <name evidence="1" type="ORF">K443DRAFT_530421</name>
</gene>
<reference evidence="1 2" key="1">
    <citation type="submission" date="2014-04" db="EMBL/GenBank/DDBJ databases">
        <authorList>
            <consortium name="DOE Joint Genome Institute"/>
            <person name="Kuo A."/>
            <person name="Kohler A."/>
            <person name="Nagy L.G."/>
            <person name="Floudas D."/>
            <person name="Copeland A."/>
            <person name="Barry K.W."/>
            <person name="Cichocki N."/>
            <person name="Veneault-Fourrey C."/>
            <person name="LaButti K."/>
            <person name="Lindquist E.A."/>
            <person name="Lipzen A."/>
            <person name="Lundell T."/>
            <person name="Morin E."/>
            <person name="Murat C."/>
            <person name="Sun H."/>
            <person name="Tunlid A."/>
            <person name="Henrissat B."/>
            <person name="Grigoriev I.V."/>
            <person name="Hibbett D.S."/>
            <person name="Martin F."/>
            <person name="Nordberg H.P."/>
            <person name="Cantor M.N."/>
            <person name="Hua S.X."/>
        </authorList>
    </citation>
    <scope>NUCLEOTIDE SEQUENCE [LARGE SCALE GENOMIC DNA]</scope>
    <source>
        <strain evidence="1 2">LaAM-08-1</strain>
    </source>
</reference>
<reference evidence="2" key="2">
    <citation type="submission" date="2015-01" db="EMBL/GenBank/DDBJ databases">
        <title>Evolutionary Origins and Diversification of the Mycorrhizal Mutualists.</title>
        <authorList>
            <consortium name="DOE Joint Genome Institute"/>
            <consortium name="Mycorrhizal Genomics Consortium"/>
            <person name="Kohler A."/>
            <person name="Kuo A."/>
            <person name="Nagy L.G."/>
            <person name="Floudas D."/>
            <person name="Copeland A."/>
            <person name="Barry K.W."/>
            <person name="Cichocki N."/>
            <person name="Veneault-Fourrey C."/>
            <person name="LaButti K."/>
            <person name="Lindquist E.A."/>
            <person name="Lipzen A."/>
            <person name="Lundell T."/>
            <person name="Morin E."/>
            <person name="Murat C."/>
            <person name="Riley R."/>
            <person name="Ohm R."/>
            <person name="Sun H."/>
            <person name="Tunlid A."/>
            <person name="Henrissat B."/>
            <person name="Grigoriev I.V."/>
            <person name="Hibbett D.S."/>
            <person name="Martin F."/>
        </authorList>
    </citation>
    <scope>NUCLEOTIDE SEQUENCE [LARGE SCALE GENOMIC DNA]</scope>
    <source>
        <strain evidence="2">LaAM-08-1</strain>
    </source>
</reference>
<dbReference type="EMBL" id="KN838541">
    <property type="protein sequence ID" value="KIK08690.1"/>
    <property type="molecule type" value="Genomic_DNA"/>
</dbReference>
<evidence type="ECO:0000313" key="1">
    <source>
        <dbReference type="EMBL" id="KIK08690.1"/>
    </source>
</evidence>
<dbReference type="Proteomes" id="UP000054477">
    <property type="component" value="Unassembled WGS sequence"/>
</dbReference>
<organism evidence="1 2">
    <name type="scientific">Laccaria amethystina LaAM-08-1</name>
    <dbReference type="NCBI Taxonomy" id="1095629"/>
    <lineage>
        <taxon>Eukaryota</taxon>
        <taxon>Fungi</taxon>
        <taxon>Dikarya</taxon>
        <taxon>Basidiomycota</taxon>
        <taxon>Agaricomycotina</taxon>
        <taxon>Agaricomycetes</taxon>
        <taxon>Agaricomycetidae</taxon>
        <taxon>Agaricales</taxon>
        <taxon>Agaricineae</taxon>
        <taxon>Hydnangiaceae</taxon>
        <taxon>Laccaria</taxon>
    </lineage>
</organism>
<keyword evidence="2" id="KW-1185">Reference proteome</keyword>
<proteinExistence type="predicted"/>
<evidence type="ECO:0000313" key="2">
    <source>
        <dbReference type="Proteomes" id="UP000054477"/>
    </source>
</evidence>
<accession>A0A0C9X8Z0</accession>